<proteinExistence type="predicted"/>
<dbReference type="RefSeq" id="WP_273688094.1">
    <property type="nucleotide sequence ID" value="NZ_CP117411.1"/>
</dbReference>
<dbReference type="InterPro" id="IPR035421">
    <property type="entry name" value="Terminase_6C"/>
</dbReference>
<evidence type="ECO:0000259" key="2">
    <source>
        <dbReference type="Pfam" id="PF17289"/>
    </source>
</evidence>
<protein>
    <submittedName>
        <fullName evidence="3">Terminase family protein</fullName>
    </submittedName>
</protein>
<sequence length="435" mass="46204">MDHLSVIERRVLDPGGDWRGWLSGLSPYERLMLPYRWDLWARPGQVAPAGDWRTWLMLAGRGFGKTRAGAEWVRGLAERQGGVRIALVGATAAEARAVMVEGDSGLLAIASPGNRPTYHSSLRRLTWPNGAEARLYSAAEPEGLRGPQHHHAWADEIGKWPAGREVWSNLELGLRLADAPRIVATTTPRAVPLVRGLVAAAGTIVTGGRSEDNRAHLGSGFLSGMRASYGGTRLGRQELDGVLLDDVEGALWPRDLIERCRVQAVPQVTRVVIGVDPPAGIGGDACGIVAVARGVDGHAYVIEDATVSGVSPEGWARAVAEAARRTGADRIVAEANNGGEMVRSVLLAADAVLPLTLVHASHGKVARAEPVQALYERGRVFHVGGFPDLEDQMAGLTAGGGYCGPGRSPDRADALVWALWALMLGPQGRPGVRAL</sequence>
<dbReference type="Gene3D" id="3.40.50.300">
    <property type="entry name" value="P-loop containing nucleotide triphosphate hydrolases"/>
    <property type="match status" value="1"/>
</dbReference>
<evidence type="ECO:0000313" key="4">
    <source>
        <dbReference type="Proteomes" id="UP001220395"/>
    </source>
</evidence>
<evidence type="ECO:0000313" key="3">
    <source>
        <dbReference type="EMBL" id="WCT73668.1"/>
    </source>
</evidence>
<dbReference type="EMBL" id="CP117411">
    <property type="protein sequence ID" value="WCT73668.1"/>
    <property type="molecule type" value="Genomic_DNA"/>
</dbReference>
<feature type="domain" description="Terminase large subunit gp17-like C-terminal" evidence="2">
    <location>
        <begin position="273"/>
        <end position="420"/>
    </location>
</feature>
<dbReference type="Gene3D" id="3.30.420.240">
    <property type="match status" value="1"/>
</dbReference>
<dbReference type="Pfam" id="PF03237">
    <property type="entry name" value="Terminase_6N"/>
    <property type="match status" value="1"/>
</dbReference>
<keyword evidence="4" id="KW-1185">Reference proteome</keyword>
<keyword evidence="1" id="KW-1188">Viral release from host cell</keyword>
<dbReference type="Proteomes" id="UP001220395">
    <property type="component" value="Chromosome"/>
</dbReference>
<evidence type="ECO:0000256" key="1">
    <source>
        <dbReference type="ARBA" id="ARBA00022612"/>
    </source>
</evidence>
<dbReference type="InterPro" id="IPR027417">
    <property type="entry name" value="P-loop_NTPase"/>
</dbReference>
<accession>A0ABY7TKB1</accession>
<name>A0ABY7TKB1_9SPHN</name>
<reference evidence="3 4" key="1">
    <citation type="submission" date="2023-02" db="EMBL/GenBank/DDBJ databases">
        <title>Genome sequence of Sphingomonas naphthae.</title>
        <authorList>
            <person name="Kim S."/>
            <person name="Heo J."/>
            <person name="Kwon S.-W."/>
        </authorList>
    </citation>
    <scope>NUCLEOTIDE SEQUENCE [LARGE SCALE GENOMIC DNA]</scope>
    <source>
        <strain evidence="3 4">KACC 18716</strain>
    </source>
</reference>
<gene>
    <name evidence="3" type="ORF">PQ455_00095</name>
</gene>
<dbReference type="Pfam" id="PF17289">
    <property type="entry name" value="Terminase_6C"/>
    <property type="match status" value="1"/>
</dbReference>
<organism evidence="3 4">
    <name type="scientific">Sphingomonas naphthae</name>
    <dbReference type="NCBI Taxonomy" id="1813468"/>
    <lineage>
        <taxon>Bacteria</taxon>
        <taxon>Pseudomonadati</taxon>
        <taxon>Pseudomonadota</taxon>
        <taxon>Alphaproteobacteria</taxon>
        <taxon>Sphingomonadales</taxon>
        <taxon>Sphingomonadaceae</taxon>
        <taxon>Sphingomonas</taxon>
    </lineage>
</organism>